<dbReference type="InterPro" id="IPR052215">
    <property type="entry name" value="Plant_ABCG"/>
</dbReference>
<dbReference type="Pfam" id="PF00005">
    <property type="entry name" value="ABC_tran"/>
    <property type="match status" value="1"/>
</dbReference>
<dbReference type="OrthoDB" id="66620at2759"/>
<keyword evidence="13" id="KW-1185">Reference proteome</keyword>
<evidence type="ECO:0000256" key="10">
    <source>
        <dbReference type="SAM" id="Phobius"/>
    </source>
</evidence>
<dbReference type="Pfam" id="PF19055">
    <property type="entry name" value="ABC2_membrane_7"/>
    <property type="match status" value="1"/>
</dbReference>
<evidence type="ECO:0000313" key="12">
    <source>
        <dbReference type="EMBL" id="KAJ4824919.1"/>
    </source>
</evidence>
<reference evidence="12" key="1">
    <citation type="submission" date="2022-02" db="EMBL/GenBank/DDBJ databases">
        <authorList>
            <person name="Henning P.M."/>
            <person name="McCubbin A.G."/>
            <person name="Shore J.S."/>
        </authorList>
    </citation>
    <scope>NUCLEOTIDE SEQUENCE</scope>
    <source>
        <strain evidence="12">F60SS</strain>
        <tissue evidence="12">Leaves</tissue>
    </source>
</reference>
<dbReference type="InterPro" id="IPR003439">
    <property type="entry name" value="ABC_transporter-like_ATP-bd"/>
</dbReference>
<organism evidence="12 13">
    <name type="scientific">Turnera subulata</name>
    <dbReference type="NCBI Taxonomy" id="218843"/>
    <lineage>
        <taxon>Eukaryota</taxon>
        <taxon>Viridiplantae</taxon>
        <taxon>Streptophyta</taxon>
        <taxon>Embryophyta</taxon>
        <taxon>Tracheophyta</taxon>
        <taxon>Spermatophyta</taxon>
        <taxon>Magnoliopsida</taxon>
        <taxon>eudicotyledons</taxon>
        <taxon>Gunneridae</taxon>
        <taxon>Pentapetalae</taxon>
        <taxon>rosids</taxon>
        <taxon>fabids</taxon>
        <taxon>Malpighiales</taxon>
        <taxon>Passifloraceae</taxon>
        <taxon>Turnera</taxon>
    </lineage>
</organism>
<keyword evidence="6" id="KW-0067">ATP-binding</keyword>
<dbReference type="AlphaFoldDB" id="A0A9Q0F6D0"/>
<evidence type="ECO:0000313" key="13">
    <source>
        <dbReference type="Proteomes" id="UP001141552"/>
    </source>
</evidence>
<evidence type="ECO:0000256" key="8">
    <source>
        <dbReference type="ARBA" id="ARBA00023136"/>
    </source>
</evidence>
<evidence type="ECO:0000256" key="6">
    <source>
        <dbReference type="ARBA" id="ARBA00022840"/>
    </source>
</evidence>
<dbReference type="InterPro" id="IPR013525">
    <property type="entry name" value="ABC2_TM"/>
</dbReference>
<keyword evidence="5" id="KW-0547">Nucleotide-binding</keyword>
<dbReference type="SUPFAM" id="SSF52540">
    <property type="entry name" value="P-loop containing nucleoside triphosphate hydrolases"/>
    <property type="match status" value="1"/>
</dbReference>
<accession>A0A9Q0F6D0</accession>
<dbReference type="PROSITE" id="PS50893">
    <property type="entry name" value="ABC_TRANSPORTER_2"/>
    <property type="match status" value="1"/>
</dbReference>
<feature type="transmembrane region" description="Helical" evidence="10">
    <location>
        <begin position="360"/>
        <end position="382"/>
    </location>
</feature>
<sequence>MNLVWENVTVELPTNGSNGRSTKKLLSELSGLAEPGRIMAIMGPSGSGKSTLLDSLAGRLSPNVKMTGNVLINGKRRSTDCRDISYVIQEDFFIGTLTVRETITYSAHLRLPSKMSKEEIESLVQNTIEEMGLEDCADSRIGNWHIRGISTGEKKRLSIGVEIITRPHILFLDEPTTGLDSASAFFVVTALRNIAFDGKIVICSIHQPSSDVFSLFDDLLLLSSGELVYFGDAKMAIKFFADAGFPCPKRRNPSDHFLRCISLDFDFITEALLRSHKFCGIKESSDCTVDYRTAETRAILMEKYRSSQLANNVTRRIQQISKSEDMAFQPSTGSNASLWKQLCTLTFRTFVNMYRDLGYYWLRIIFYVLVAISIGTLFFNVGYGTGAIFERGQATGFIFGFMICLSCGGLPFFIEEMKVYRKEILGGHYGVALLVLSNFFSSSPYLFVTSFSSGSIIYKMVKLHPGFSNYIFFCINLFCSISMVESVMMIVASVVPNVLMGIGIGTATIVLMLMASQLFQPLSKLPKFFWRYPMSYISYARWAIQGEYKNDLIGLEFDPFVPGGPKEKGEFVLQTYFGVPMDHSKWWDLMVLGFLVIAIKLLLYVVLKYKGRVTSMFPRRLDMERNLQRLIKRVSHAGQELSPSKRHHYPLHPLSTQEGLRSPIS</sequence>
<comment type="caution">
    <text evidence="12">The sequence shown here is derived from an EMBL/GenBank/DDBJ whole genome shotgun (WGS) entry which is preliminary data.</text>
</comment>
<evidence type="ECO:0000256" key="5">
    <source>
        <dbReference type="ARBA" id="ARBA00022741"/>
    </source>
</evidence>
<feature type="transmembrane region" description="Helical" evidence="10">
    <location>
        <begin position="467"/>
        <end position="491"/>
    </location>
</feature>
<evidence type="ECO:0000256" key="9">
    <source>
        <dbReference type="SAM" id="MobiDB-lite"/>
    </source>
</evidence>
<dbReference type="InterPro" id="IPR003593">
    <property type="entry name" value="AAA+_ATPase"/>
</dbReference>
<dbReference type="Pfam" id="PF01061">
    <property type="entry name" value="ABC2_membrane"/>
    <property type="match status" value="1"/>
</dbReference>
<reference evidence="12" key="2">
    <citation type="journal article" date="2023" name="Plants (Basel)">
        <title>Annotation of the Turnera subulata (Passifloraceae) Draft Genome Reveals the S-Locus Evolved after the Divergence of Turneroideae from Passifloroideae in a Stepwise Manner.</title>
        <authorList>
            <person name="Henning P.M."/>
            <person name="Roalson E.H."/>
            <person name="Mir W."/>
            <person name="McCubbin A.G."/>
            <person name="Shore J.S."/>
        </authorList>
    </citation>
    <scope>NUCLEOTIDE SEQUENCE</scope>
    <source>
        <strain evidence="12">F60SS</strain>
    </source>
</reference>
<dbReference type="SMART" id="SM00382">
    <property type="entry name" value="AAA"/>
    <property type="match status" value="1"/>
</dbReference>
<dbReference type="GO" id="GO:0016887">
    <property type="term" value="F:ATP hydrolysis activity"/>
    <property type="evidence" value="ECO:0007669"/>
    <property type="project" value="InterPro"/>
</dbReference>
<dbReference type="PANTHER" id="PTHR48042">
    <property type="entry name" value="ABC TRANSPORTER G FAMILY MEMBER 11"/>
    <property type="match status" value="1"/>
</dbReference>
<feature type="domain" description="ABC transporter" evidence="11">
    <location>
        <begin position="3"/>
        <end position="249"/>
    </location>
</feature>
<dbReference type="GO" id="GO:0016020">
    <property type="term" value="C:membrane"/>
    <property type="evidence" value="ECO:0007669"/>
    <property type="project" value="UniProtKB-SubCell"/>
</dbReference>
<feature type="compositionally biased region" description="Polar residues" evidence="9">
    <location>
        <begin position="654"/>
        <end position="665"/>
    </location>
</feature>
<keyword evidence="4 10" id="KW-0812">Transmembrane</keyword>
<feature type="transmembrane region" description="Helical" evidence="10">
    <location>
        <begin position="394"/>
        <end position="414"/>
    </location>
</feature>
<name>A0A9Q0F6D0_9ROSI</name>
<evidence type="ECO:0000259" key="11">
    <source>
        <dbReference type="PROSITE" id="PS50893"/>
    </source>
</evidence>
<dbReference type="Proteomes" id="UP001141552">
    <property type="component" value="Unassembled WGS sequence"/>
</dbReference>
<dbReference type="GO" id="GO:0005524">
    <property type="term" value="F:ATP binding"/>
    <property type="evidence" value="ECO:0007669"/>
    <property type="project" value="UniProtKB-KW"/>
</dbReference>
<gene>
    <name evidence="12" type="ORF">Tsubulata_032056</name>
</gene>
<dbReference type="Gene3D" id="3.40.50.300">
    <property type="entry name" value="P-loop containing nucleotide triphosphate hydrolases"/>
    <property type="match status" value="1"/>
</dbReference>
<evidence type="ECO:0000256" key="4">
    <source>
        <dbReference type="ARBA" id="ARBA00022692"/>
    </source>
</evidence>
<evidence type="ECO:0000256" key="2">
    <source>
        <dbReference type="ARBA" id="ARBA00005814"/>
    </source>
</evidence>
<keyword evidence="3" id="KW-0813">Transport</keyword>
<keyword evidence="8 10" id="KW-0472">Membrane</keyword>
<evidence type="ECO:0000256" key="7">
    <source>
        <dbReference type="ARBA" id="ARBA00022989"/>
    </source>
</evidence>
<dbReference type="CDD" id="cd03213">
    <property type="entry name" value="ABCG_EPDR"/>
    <property type="match status" value="1"/>
</dbReference>
<evidence type="ECO:0000256" key="3">
    <source>
        <dbReference type="ARBA" id="ARBA00022448"/>
    </source>
</evidence>
<evidence type="ECO:0000256" key="1">
    <source>
        <dbReference type="ARBA" id="ARBA00004141"/>
    </source>
</evidence>
<feature type="transmembrane region" description="Helical" evidence="10">
    <location>
        <begin position="498"/>
        <end position="519"/>
    </location>
</feature>
<protein>
    <recommendedName>
        <fullName evidence="11">ABC transporter domain-containing protein</fullName>
    </recommendedName>
</protein>
<dbReference type="InterPro" id="IPR043926">
    <property type="entry name" value="ABCG_dom"/>
</dbReference>
<dbReference type="InterPro" id="IPR027417">
    <property type="entry name" value="P-loop_NTPase"/>
</dbReference>
<dbReference type="GO" id="GO:0140359">
    <property type="term" value="F:ABC-type transporter activity"/>
    <property type="evidence" value="ECO:0007669"/>
    <property type="project" value="InterPro"/>
</dbReference>
<feature type="transmembrane region" description="Helical" evidence="10">
    <location>
        <begin position="586"/>
        <end position="607"/>
    </location>
</feature>
<dbReference type="EMBL" id="JAKUCV010007064">
    <property type="protein sequence ID" value="KAJ4824919.1"/>
    <property type="molecule type" value="Genomic_DNA"/>
</dbReference>
<proteinExistence type="inferred from homology"/>
<feature type="region of interest" description="Disordered" evidence="9">
    <location>
        <begin position="637"/>
        <end position="665"/>
    </location>
</feature>
<dbReference type="PANTHER" id="PTHR48042:SF8">
    <property type="entry name" value="ABC-2 TYPE TRANSPORTER TRANSMEMBRANE DOMAIN-CONTAINING PROTEIN"/>
    <property type="match status" value="1"/>
</dbReference>
<keyword evidence="7 10" id="KW-1133">Transmembrane helix</keyword>
<comment type="similarity">
    <text evidence="2">Belongs to the ABC transporter superfamily. ABCG family. Eye pigment precursor importer (TC 3.A.1.204) subfamily.</text>
</comment>
<feature type="transmembrane region" description="Helical" evidence="10">
    <location>
        <begin position="426"/>
        <end position="447"/>
    </location>
</feature>
<comment type="subcellular location">
    <subcellularLocation>
        <location evidence="1">Membrane</location>
        <topology evidence="1">Multi-pass membrane protein</topology>
    </subcellularLocation>
</comment>